<evidence type="ECO:0000259" key="4">
    <source>
        <dbReference type="PROSITE" id="PS50250"/>
    </source>
</evidence>
<dbReference type="Gene3D" id="1.10.10.10">
    <property type="entry name" value="Winged helix-like DNA-binding domain superfamily/Winged helix DNA-binding domain"/>
    <property type="match status" value="1"/>
</dbReference>
<organism evidence="6">
    <name type="scientific">Chlorella variabilis</name>
    <name type="common">Green alga</name>
    <dbReference type="NCBI Taxonomy" id="554065"/>
    <lineage>
        <taxon>Eukaryota</taxon>
        <taxon>Viridiplantae</taxon>
        <taxon>Chlorophyta</taxon>
        <taxon>core chlorophytes</taxon>
        <taxon>Trebouxiophyceae</taxon>
        <taxon>Chlorellales</taxon>
        <taxon>Chlorellaceae</taxon>
        <taxon>Chlorella clade</taxon>
        <taxon>Chlorella</taxon>
    </lineage>
</organism>
<dbReference type="InterPro" id="IPR036388">
    <property type="entry name" value="WH-like_DNA-bd_sf"/>
</dbReference>
<dbReference type="InterPro" id="IPR054559">
    <property type="entry name" value="PSMD12-CSN4-like_N"/>
</dbReference>
<feature type="domain" description="PCI" evidence="4">
    <location>
        <begin position="280"/>
        <end position="458"/>
    </location>
</feature>
<dbReference type="AlphaFoldDB" id="E1ZBN4"/>
<comment type="similarity">
    <text evidence="1">Belongs to the proteasome subunit p55 family.</text>
</comment>
<evidence type="ECO:0000313" key="5">
    <source>
        <dbReference type="EMBL" id="EFN56675.1"/>
    </source>
</evidence>
<dbReference type="PROSITE" id="PS50250">
    <property type="entry name" value="PCI"/>
    <property type="match status" value="1"/>
</dbReference>
<dbReference type="SUPFAM" id="SSF46785">
    <property type="entry name" value="Winged helix' DNA-binding domain"/>
    <property type="match status" value="1"/>
</dbReference>
<dbReference type="InterPro" id="IPR040134">
    <property type="entry name" value="PSMD12/CSN4"/>
</dbReference>
<dbReference type="Pfam" id="PF22241">
    <property type="entry name" value="PSMD12-CSN4_N"/>
    <property type="match status" value="2"/>
</dbReference>
<name>E1ZBN4_CHLVA</name>
<dbReference type="PANTHER" id="PTHR10855">
    <property type="entry name" value="26S PROTEASOME NON-ATPASE REGULATORY SUBUNIT 12/COP9 SIGNALOSOME COMPLEX SUBUNIT 4"/>
    <property type="match status" value="1"/>
</dbReference>
<keyword evidence="2" id="KW-0647">Proteasome</keyword>
<dbReference type="GO" id="GO:0005634">
    <property type="term" value="C:nucleus"/>
    <property type="evidence" value="ECO:0007669"/>
    <property type="project" value="UniProtKB-ARBA"/>
</dbReference>
<dbReference type="GeneID" id="17356271"/>
<dbReference type="InParanoid" id="E1ZBN4"/>
<dbReference type="Pfam" id="PF18098">
    <property type="entry name" value="RPN5_C"/>
    <property type="match status" value="1"/>
</dbReference>
<dbReference type="GO" id="GO:0008541">
    <property type="term" value="C:proteasome regulatory particle, lid subcomplex"/>
    <property type="evidence" value="ECO:0007669"/>
    <property type="project" value="TreeGrafter"/>
</dbReference>
<dbReference type="OMA" id="AENEMFK"/>
<dbReference type="Proteomes" id="UP000008141">
    <property type="component" value="Unassembled WGS sequence"/>
</dbReference>
<dbReference type="InterPro" id="IPR040896">
    <property type="entry name" value="RPN5_C"/>
</dbReference>
<sequence length="499" mass="56111">MEQADSKAAAIDQEKVDSEVAGFRELAKAQRQEAIDGLLGLEKQGRLAEDIVTTRKACTALLEVLYDARDWKQLQEYVVLLSKRRSQLKQAVTGMVRQCMGYIADAPDKARRQRLGETKTELIKTLQALTEGKIYVEIERARLTRQLARMHEEEGKVQEAAEILQEVAVETFGAMAKSEKVAYILEQVRLCLDRKDFVRAQASDLRGALPSLRHILSKKISPRAFTAPEGGKKGEQTGEIGIEGTAIEEPEEGTPSLEALKLLYYSLMIRFHQHERNHLEVCRCYRAVYDTPSIQEDAAKWQDMLKKICWYVVLAPRDSDQITLLATTEADRKLEELPLYRDLLKKFSSKEVLWWKHVESEYGPEVEAQAEVFGGEEGARRKEDFKLRVIEHNLQASAAPCAVIGGYYARITLQRLAQMLDLTPDEAEKHLSDLVVGGSLAAKIDRPAGIIRFSKRAGASEALNGWSGNIGRLLVLVEKTCQQIQKESMVHRVPIGVQA</sequence>
<evidence type="ECO:0000256" key="3">
    <source>
        <dbReference type="ARBA" id="ARBA00064920"/>
    </source>
</evidence>
<keyword evidence="6" id="KW-1185">Reference proteome</keyword>
<dbReference type="Pfam" id="PF01399">
    <property type="entry name" value="PCI"/>
    <property type="match status" value="1"/>
</dbReference>
<dbReference type="PANTHER" id="PTHR10855:SF1">
    <property type="entry name" value="26S PROTEASOME NON-ATPASE REGULATORY SUBUNIT 12"/>
    <property type="match status" value="1"/>
</dbReference>
<dbReference type="InterPro" id="IPR036390">
    <property type="entry name" value="WH_DNA-bd_sf"/>
</dbReference>
<dbReference type="KEGG" id="cvr:CHLNCDRAFT_56118"/>
<dbReference type="InterPro" id="IPR000717">
    <property type="entry name" value="PCI_dom"/>
</dbReference>
<dbReference type="SMART" id="SM00088">
    <property type="entry name" value="PINT"/>
    <property type="match status" value="1"/>
</dbReference>
<protein>
    <recommendedName>
        <fullName evidence="4">PCI domain-containing protein</fullName>
    </recommendedName>
</protein>
<dbReference type="RefSeq" id="XP_005848777.1">
    <property type="nucleotide sequence ID" value="XM_005848715.1"/>
</dbReference>
<dbReference type="GO" id="GO:0005737">
    <property type="term" value="C:cytoplasm"/>
    <property type="evidence" value="ECO:0007669"/>
    <property type="project" value="TreeGrafter"/>
</dbReference>
<dbReference type="FunFam" id="1.10.10.10:FF:000070">
    <property type="entry name" value="26S proteasome non-ATPase regulatory subunit 12"/>
    <property type="match status" value="1"/>
</dbReference>
<dbReference type="eggNOG" id="KOG1498">
    <property type="taxonomic scope" value="Eukaryota"/>
</dbReference>
<reference evidence="5 6" key="1">
    <citation type="journal article" date="2010" name="Plant Cell">
        <title>The Chlorella variabilis NC64A genome reveals adaptation to photosymbiosis, coevolution with viruses, and cryptic sex.</title>
        <authorList>
            <person name="Blanc G."/>
            <person name="Duncan G."/>
            <person name="Agarkova I."/>
            <person name="Borodovsky M."/>
            <person name="Gurnon J."/>
            <person name="Kuo A."/>
            <person name="Lindquist E."/>
            <person name="Lucas S."/>
            <person name="Pangilinan J."/>
            <person name="Polle J."/>
            <person name="Salamov A."/>
            <person name="Terry A."/>
            <person name="Yamada T."/>
            <person name="Dunigan D.D."/>
            <person name="Grigoriev I.V."/>
            <person name="Claverie J.M."/>
            <person name="Van Etten J.L."/>
        </authorList>
    </citation>
    <scope>NUCLEOTIDE SEQUENCE [LARGE SCALE GENOMIC DNA]</scope>
    <source>
        <strain evidence="5 6">NC64A</strain>
    </source>
</reference>
<gene>
    <name evidence="5" type="ORF">CHLNCDRAFT_56118</name>
</gene>
<dbReference type="STRING" id="554065.E1ZBN4"/>
<dbReference type="EMBL" id="GL433841">
    <property type="protein sequence ID" value="EFN56675.1"/>
    <property type="molecule type" value="Genomic_DNA"/>
</dbReference>
<evidence type="ECO:0000256" key="2">
    <source>
        <dbReference type="ARBA" id="ARBA00022942"/>
    </source>
</evidence>
<dbReference type="FunCoup" id="E1ZBN4">
    <property type="interactions" value="2207"/>
</dbReference>
<accession>E1ZBN4</accession>
<proteinExistence type="inferred from homology"/>
<dbReference type="OrthoDB" id="268763at2759"/>
<evidence type="ECO:0000313" key="6">
    <source>
        <dbReference type="Proteomes" id="UP000008141"/>
    </source>
</evidence>
<evidence type="ECO:0000256" key="1">
    <source>
        <dbReference type="ARBA" id="ARBA00006397"/>
    </source>
</evidence>
<comment type="subunit">
    <text evidence="3">Component of the 19S regulatory particle (RP/PA700) lid subcomplex of the 26S proteasome. The 26S proteasome is composed of a core protease (CP), known as the 20S proteasome, capped at one or both ends by the 19S regulatory particle (RP/PA700). The RP/PA700 complex is composed of at least 17 different subunits in two subcomplexes, the base and the lid, which form the portions proximal and distal to the 20S proteolytic core, respectively.</text>
</comment>